<dbReference type="PANTHER" id="PTHR27000">
    <property type="entry name" value="LEUCINE-RICH REPEAT RECEPTOR-LIKE PROTEIN KINASE FAMILY PROTEIN-RELATED"/>
    <property type="match status" value="1"/>
</dbReference>
<dbReference type="Gene3D" id="3.30.60.10">
    <property type="entry name" value="Endochitinase-like"/>
    <property type="match status" value="2"/>
</dbReference>
<dbReference type="Pfam" id="PF13855">
    <property type="entry name" value="LRR_8"/>
    <property type="match status" value="1"/>
</dbReference>
<organism evidence="14 15">
    <name type="scientific">Piromyces finnis</name>
    <dbReference type="NCBI Taxonomy" id="1754191"/>
    <lineage>
        <taxon>Eukaryota</taxon>
        <taxon>Fungi</taxon>
        <taxon>Fungi incertae sedis</taxon>
        <taxon>Chytridiomycota</taxon>
        <taxon>Chytridiomycota incertae sedis</taxon>
        <taxon>Neocallimastigomycetes</taxon>
        <taxon>Neocallimastigales</taxon>
        <taxon>Neocallimastigaceae</taxon>
        <taxon>Piromyces</taxon>
    </lineage>
</organism>
<dbReference type="PROSITE" id="PS51450">
    <property type="entry name" value="LRR"/>
    <property type="match status" value="1"/>
</dbReference>
<dbReference type="SUPFAM" id="SSF57016">
    <property type="entry name" value="Plant lectins/antimicrobial peptides"/>
    <property type="match status" value="2"/>
</dbReference>
<dbReference type="OrthoDB" id="676979at2759"/>
<keyword evidence="5 12" id="KW-0732">Signal</keyword>
<dbReference type="STRING" id="1754191.A0A1Y1UWJ4"/>
<feature type="disulfide bond" evidence="11">
    <location>
        <begin position="334"/>
        <end position="348"/>
    </location>
</feature>
<dbReference type="SUPFAM" id="SSF52058">
    <property type="entry name" value="L domain-like"/>
    <property type="match status" value="2"/>
</dbReference>
<keyword evidence="2" id="KW-0433">Leucine-rich repeat</keyword>
<dbReference type="GO" id="GO:0008061">
    <property type="term" value="F:chitin binding"/>
    <property type="evidence" value="ECO:0007669"/>
    <property type="project" value="UniProtKB-UniRule"/>
</dbReference>
<protein>
    <submittedName>
        <fullName evidence="14">L domain-like protein</fullName>
    </submittedName>
</protein>
<feature type="chain" id="PRO_5012259944" evidence="12">
    <location>
        <begin position="20"/>
        <end position="408"/>
    </location>
</feature>
<keyword evidence="8" id="KW-0472">Membrane</keyword>
<dbReference type="SMART" id="SM00270">
    <property type="entry name" value="ChtBD1"/>
    <property type="match status" value="2"/>
</dbReference>
<evidence type="ECO:0000313" key="14">
    <source>
        <dbReference type="EMBL" id="ORX42340.1"/>
    </source>
</evidence>
<proteinExistence type="predicted"/>
<feature type="domain" description="Chitin-binding type-1" evidence="13">
    <location>
        <begin position="365"/>
        <end position="408"/>
    </location>
</feature>
<dbReference type="PROSITE" id="PS50941">
    <property type="entry name" value="CHIT_BIND_I_2"/>
    <property type="match status" value="2"/>
</dbReference>
<evidence type="ECO:0000259" key="13">
    <source>
        <dbReference type="PROSITE" id="PS50941"/>
    </source>
</evidence>
<keyword evidence="9" id="KW-0675">Receptor</keyword>
<evidence type="ECO:0000256" key="6">
    <source>
        <dbReference type="ARBA" id="ARBA00022737"/>
    </source>
</evidence>
<dbReference type="PANTHER" id="PTHR27000:SF642">
    <property type="entry name" value="INACTIVE LEUCINE-RICH REPEAT RECEPTOR KINASE XIAO-RELATED"/>
    <property type="match status" value="1"/>
</dbReference>
<reference evidence="14 15" key="1">
    <citation type="submission" date="2016-08" db="EMBL/GenBank/DDBJ databases">
        <title>Genomes of anaerobic fungi encode conserved fungal cellulosomes for biomass hydrolysis.</title>
        <authorList>
            <consortium name="DOE Joint Genome Institute"/>
            <person name="Haitjema C.H."/>
            <person name="Gilmore S.P."/>
            <person name="Henske J.K."/>
            <person name="Solomon K.V."/>
            <person name="De Groot R."/>
            <person name="Kuo A."/>
            <person name="Mondo S.J."/>
            <person name="Salamov A.A."/>
            <person name="Labutti K."/>
            <person name="Zhao Z."/>
            <person name="Chiniquy J."/>
            <person name="Barry K."/>
            <person name="Brewer H.M."/>
            <person name="Purvine S.O."/>
            <person name="Wright A.T."/>
            <person name="Boxma B."/>
            <person name="Van Alen T."/>
            <person name="Hackstein J.H."/>
            <person name="Baker S.E."/>
            <person name="Grigoriev I.V."/>
            <person name="O'Malley M.A."/>
        </authorList>
    </citation>
    <scope>NUCLEOTIDE SEQUENCE [LARGE SCALE GENOMIC DNA]</scope>
    <source>
        <strain evidence="15">finn</strain>
    </source>
</reference>
<evidence type="ECO:0000256" key="1">
    <source>
        <dbReference type="ARBA" id="ARBA00004167"/>
    </source>
</evidence>
<keyword evidence="15" id="KW-1185">Reference proteome</keyword>
<dbReference type="Proteomes" id="UP000193719">
    <property type="component" value="Unassembled WGS sequence"/>
</dbReference>
<gene>
    <name evidence="14" type="ORF">BCR36DRAFT_416165</name>
</gene>
<evidence type="ECO:0000256" key="3">
    <source>
        <dbReference type="ARBA" id="ARBA00022669"/>
    </source>
</evidence>
<dbReference type="InterPro" id="IPR001611">
    <property type="entry name" value="Leu-rich_rpt"/>
</dbReference>
<evidence type="ECO:0000256" key="4">
    <source>
        <dbReference type="ARBA" id="ARBA00022692"/>
    </source>
</evidence>
<comment type="subcellular location">
    <subcellularLocation>
        <location evidence="1">Membrane</location>
        <topology evidence="1">Single-pass membrane protein</topology>
    </subcellularLocation>
</comment>
<evidence type="ECO:0000313" key="15">
    <source>
        <dbReference type="Proteomes" id="UP000193719"/>
    </source>
</evidence>
<evidence type="ECO:0000256" key="9">
    <source>
        <dbReference type="ARBA" id="ARBA00023170"/>
    </source>
</evidence>
<dbReference type="InterPro" id="IPR001002">
    <property type="entry name" value="Chitin-bd_1"/>
</dbReference>
<dbReference type="GO" id="GO:0016020">
    <property type="term" value="C:membrane"/>
    <property type="evidence" value="ECO:0007669"/>
    <property type="project" value="UniProtKB-SubCell"/>
</dbReference>
<evidence type="ECO:0000256" key="10">
    <source>
        <dbReference type="ARBA" id="ARBA00023180"/>
    </source>
</evidence>
<feature type="domain" description="Chitin-binding type-1" evidence="13">
    <location>
        <begin position="319"/>
        <end position="363"/>
    </location>
</feature>
<accession>A0A1Y1UWJ4</accession>
<name>A0A1Y1UWJ4_9FUNG</name>
<dbReference type="SMART" id="SM00369">
    <property type="entry name" value="LRR_TYP"/>
    <property type="match status" value="4"/>
</dbReference>
<keyword evidence="6" id="KW-0677">Repeat</keyword>
<evidence type="ECO:0000256" key="8">
    <source>
        <dbReference type="ARBA" id="ARBA00023136"/>
    </source>
</evidence>
<keyword evidence="10" id="KW-0325">Glycoprotein</keyword>
<dbReference type="SMART" id="SM00365">
    <property type="entry name" value="LRR_SD22"/>
    <property type="match status" value="3"/>
</dbReference>
<dbReference type="InterPro" id="IPR003591">
    <property type="entry name" value="Leu-rich_rpt_typical-subtyp"/>
</dbReference>
<feature type="disulfide bond" evidence="11">
    <location>
        <begin position="329"/>
        <end position="341"/>
    </location>
</feature>
<dbReference type="FunFam" id="3.80.10.10:FF:000400">
    <property type="entry name" value="Nuclear pore complex protein NUP107"/>
    <property type="match status" value="1"/>
</dbReference>
<dbReference type="AlphaFoldDB" id="A0A1Y1UWJ4"/>
<dbReference type="EMBL" id="MCFH01000066">
    <property type="protein sequence ID" value="ORX42340.1"/>
    <property type="molecule type" value="Genomic_DNA"/>
</dbReference>
<dbReference type="InterPro" id="IPR032675">
    <property type="entry name" value="LRR_dom_sf"/>
</dbReference>
<dbReference type="Gene3D" id="3.80.10.10">
    <property type="entry name" value="Ribonuclease Inhibitor"/>
    <property type="match status" value="2"/>
</dbReference>
<keyword evidence="7" id="KW-1133">Transmembrane helix</keyword>
<evidence type="ECO:0000256" key="7">
    <source>
        <dbReference type="ARBA" id="ARBA00022989"/>
    </source>
</evidence>
<comment type="caution">
    <text evidence="11">Lacks conserved residue(s) required for the propagation of feature annotation.</text>
</comment>
<feature type="disulfide bond" evidence="11">
    <location>
        <begin position="379"/>
        <end position="393"/>
    </location>
</feature>
<evidence type="ECO:0000256" key="2">
    <source>
        <dbReference type="ARBA" id="ARBA00022614"/>
    </source>
</evidence>
<keyword evidence="11" id="KW-1015">Disulfide bond</keyword>
<keyword evidence="4" id="KW-0812">Transmembrane</keyword>
<dbReference type="InterPro" id="IPR036861">
    <property type="entry name" value="Endochitinase-like_sf"/>
</dbReference>
<keyword evidence="3 11" id="KW-0147">Chitin-binding</keyword>
<comment type="caution">
    <text evidence="14">The sequence shown here is derived from an EMBL/GenBank/DDBJ whole genome shotgun (WGS) entry which is preliminary data.</text>
</comment>
<feature type="signal peptide" evidence="12">
    <location>
        <begin position="1"/>
        <end position="19"/>
    </location>
</feature>
<dbReference type="Pfam" id="PF00560">
    <property type="entry name" value="LRR_1"/>
    <property type="match status" value="1"/>
</dbReference>
<sequence length="408" mass="45072">MRLFKFLGLILTVSSTSFSYSIDRLTKREEETTQKTDCESIESLWKQINSDATNCCDIDGINCDDDNRITKIILNDKGLIGTIPSEIENLTNLKYLVLSDNQLTGNIPSEIRNLKNLISLNLRFNKLTGSIPSEIGNLSQLEELYLSDNYLIGDIPESVKKLNKLLSKLMNNNCLSCDSNTRGCEEQEKDKCKKVLDECRYIESLWKKGSTDKDINCCEIEGIECSVVDNEFHITSINLANKGLTGTIPSDIGRLSKLQTIDLSNNDLNGSIPVISSLDELTTFDLSNNCINCESIKDKSLQNGNEMTCANTLKKNSCEFRCGEGIGECPEGQCCSAKGYCGTTSGYCSLKLGCQDKYGKCAEGRCGELWGSCLKEGECCSAKGYCGTTRSYCKSDLGCQNKFGSCWE</sequence>
<evidence type="ECO:0000256" key="12">
    <source>
        <dbReference type="SAM" id="SignalP"/>
    </source>
</evidence>
<dbReference type="InterPro" id="IPR018371">
    <property type="entry name" value="Chitin-binding_1_CS"/>
</dbReference>
<dbReference type="PROSITE" id="PS00026">
    <property type="entry name" value="CHIT_BIND_I_1"/>
    <property type="match status" value="2"/>
</dbReference>
<evidence type="ECO:0000256" key="5">
    <source>
        <dbReference type="ARBA" id="ARBA00022729"/>
    </source>
</evidence>
<evidence type="ECO:0000256" key="11">
    <source>
        <dbReference type="PROSITE-ProRule" id="PRU00261"/>
    </source>
</evidence>
<reference evidence="14 15" key="2">
    <citation type="submission" date="2016-08" db="EMBL/GenBank/DDBJ databases">
        <title>Pervasive Adenine N6-methylation of Active Genes in Fungi.</title>
        <authorList>
            <consortium name="DOE Joint Genome Institute"/>
            <person name="Mondo S.J."/>
            <person name="Dannebaum R.O."/>
            <person name="Kuo R.C."/>
            <person name="Labutti K."/>
            <person name="Haridas S."/>
            <person name="Kuo A."/>
            <person name="Salamov A."/>
            <person name="Ahrendt S.R."/>
            <person name="Lipzen A."/>
            <person name="Sullivan W."/>
            <person name="Andreopoulos W.B."/>
            <person name="Clum A."/>
            <person name="Lindquist E."/>
            <person name="Daum C."/>
            <person name="Ramamoorthy G.K."/>
            <person name="Gryganskyi A."/>
            <person name="Culley D."/>
            <person name="Magnuson J.K."/>
            <person name="James T.Y."/>
            <person name="O'Malley M.A."/>
            <person name="Stajich J.E."/>
            <person name="Spatafora J.W."/>
            <person name="Visel A."/>
            <person name="Grigoriev I.V."/>
        </authorList>
    </citation>
    <scope>NUCLEOTIDE SEQUENCE [LARGE SCALE GENOMIC DNA]</scope>
    <source>
        <strain evidence="15">finn</strain>
    </source>
</reference>